<dbReference type="PANTHER" id="PTHR14662:SF2">
    <property type="entry name" value="PARTNER AND LOCALIZER OF BRCA2"/>
    <property type="match status" value="1"/>
</dbReference>
<feature type="compositionally biased region" description="Low complexity" evidence="2">
    <location>
        <begin position="467"/>
        <end position="476"/>
    </location>
</feature>
<keyword evidence="1" id="KW-0175">Coiled coil</keyword>
<evidence type="ECO:0000256" key="2">
    <source>
        <dbReference type="SAM" id="MobiDB-lite"/>
    </source>
</evidence>
<name>A0A8S4B3J4_9TELE</name>
<feature type="compositionally biased region" description="Polar residues" evidence="2">
    <location>
        <begin position="75"/>
        <end position="99"/>
    </location>
</feature>
<dbReference type="EMBL" id="CAJRST010013335">
    <property type="protein sequence ID" value="CAG5928735.1"/>
    <property type="molecule type" value="Genomic_DNA"/>
</dbReference>
<feature type="region of interest" description="Disordered" evidence="2">
    <location>
        <begin position="124"/>
        <end position="337"/>
    </location>
</feature>
<dbReference type="InterPro" id="IPR042417">
    <property type="entry name" value="PALB2"/>
</dbReference>
<evidence type="ECO:0000313" key="4">
    <source>
        <dbReference type="EMBL" id="CAG5928735.1"/>
    </source>
</evidence>
<feature type="compositionally biased region" description="Low complexity" evidence="2">
    <location>
        <begin position="827"/>
        <end position="841"/>
    </location>
</feature>
<protein>
    <submittedName>
        <fullName evidence="4">(Atlantic silverside) hypothetical protein</fullName>
    </submittedName>
</protein>
<feature type="compositionally biased region" description="Polar residues" evidence="2">
    <location>
        <begin position="513"/>
        <end position="539"/>
    </location>
</feature>
<feature type="compositionally biased region" description="Low complexity" evidence="2">
    <location>
        <begin position="237"/>
        <end position="246"/>
    </location>
</feature>
<feature type="compositionally biased region" description="Polar residues" evidence="2">
    <location>
        <begin position="665"/>
        <end position="675"/>
    </location>
</feature>
<sequence length="1348" mass="143905">MDTNVGDILQCEEQLRTTLHCDDKEKLRKTLAELQREYLKTAQRLQRAERLAAVRKHVRSRISRQDQSELDASCATASPLSVPNTSTVPAKDLPQTQGPTEGAADSDASRQSQVIRFTLSADAACPQTPKPGHDGSGHRPSPALRLRSRRSRLRWERRSAEGCIRQKDGEQSERLESGTTEEERQQGPVESTREGVEDQSGELFSSNESESPSMLLTHWNSQGHTNKAGADNERELQGQQRQGENQTHLQGEGKDSKMAFTTEEDGQIVTHDRNEGMEKIGGDSAGIKDLEETDECKENSIKDAELKATESAEGDKNHDEAAGKKGENSQMTEGERAESLLDSCTLVEGLLFPVEYYVRTTRRMTLSRSQPDLRAVILSQLNVGRQRKSRARGKGVNRGALSGQRSDQHPQADFSSPTTAPSSPDPRQISNPVTACQMDSPARSPPVLTPAPSARGKRRSRGKGRGRSQSSGDSQPPSTPPPSSTCCYSEEVANPGPMPQANPPRAVVEPEETQTATVHSTDSQPSSGINGDPSSSASQRPEKVYPLFLKSRVEATKPVQLDRGSSSCSALLLPSSSSPAQTSLLPLPSMFSGNNLMNLDLQQDFHLPDDQFASLKLCKLRWALVKSGVEGFSTPSRNTRSSTRRSTPNHSGGDHPTSVHVPLSLTPTLRNSPHSSGEHRPVDLQNFCTEHEQADVHAERPLSSESVCVAEEITADLDDKQEGPETATPPAPNRSTSVCTDNPQPQPGDAVVCRGEECVLGQSEELKAEQTATRNQRDCCDAVHSFRDEGHGSLQVENGAIPSSLSSDEEKAEAPAGSRPASQASCEAGPPAEAPANATNGKPSSQISKVQIENETRCPWRPSELLLSSPLASAPCPMVTPHLPSSMLTSSPTLPSLGLTPQLVILPDSSPSAPSLTLPPPHSPSTQALSPPALSPCPSITHLPPSLPPLSLFTEAQAPCEPPTISDRCQEVEPASCPTAFSFQPQSSAGPVSQTPGHAAEKQTVKRTHTLKAAAGGALVDACCVVGSSLGLCVAAAGKWAVCLWTQTPGSDWSLTHTWTFSEPVISVFPVPDAAGLMCVTLGQLEIREVRVLSCSSLTQKLVCEGVIQAVAGVSASRVVTSSHSASGSTLQVLTLSDSSSSPACQPLASPGVGVGALAPVEGLSDALIGTDEGGHLFVWNLKTGLLLCRVRLGESLSHTACLRGYSYCGVLLVLLQHHFLSSMEEENEKEVKIRDLSEEGTKTAFFSLVGINPLSGKSVLASRLYPPEAWSGRLCEADVNHSSVVGLSQSGCVCVWELGQRGGSRLLEAPEGEDWQLARWGGGDVLVIGHHNGDISLHSYSASRSSL</sequence>
<evidence type="ECO:0000256" key="1">
    <source>
        <dbReference type="SAM" id="Coils"/>
    </source>
</evidence>
<feature type="compositionally biased region" description="Basic and acidic residues" evidence="2">
    <location>
        <begin position="153"/>
        <end position="196"/>
    </location>
</feature>
<feature type="compositionally biased region" description="Basic residues" evidence="2">
    <location>
        <begin position="455"/>
        <end position="466"/>
    </location>
</feature>
<dbReference type="Pfam" id="PF16756">
    <property type="entry name" value="PALB2_WD40"/>
    <property type="match status" value="1"/>
</dbReference>
<keyword evidence="5" id="KW-1185">Reference proteome</keyword>
<comment type="caution">
    <text evidence="4">The sequence shown here is derived from an EMBL/GenBank/DDBJ whole genome shotgun (WGS) entry which is preliminary data.</text>
</comment>
<evidence type="ECO:0000313" key="5">
    <source>
        <dbReference type="Proteomes" id="UP000677803"/>
    </source>
</evidence>
<dbReference type="Proteomes" id="UP000677803">
    <property type="component" value="Unassembled WGS sequence"/>
</dbReference>
<feature type="compositionally biased region" description="Basic residues" evidence="2">
    <location>
        <begin position="385"/>
        <end position="395"/>
    </location>
</feature>
<feature type="compositionally biased region" description="Polar residues" evidence="2">
    <location>
        <begin position="202"/>
        <end position="225"/>
    </location>
</feature>
<feature type="compositionally biased region" description="Low complexity" evidence="2">
    <location>
        <begin position="924"/>
        <end position="937"/>
    </location>
</feature>
<feature type="compositionally biased region" description="Low complexity" evidence="2">
    <location>
        <begin position="633"/>
        <end position="649"/>
    </location>
</feature>
<feature type="compositionally biased region" description="Low complexity" evidence="2">
    <location>
        <begin position="905"/>
        <end position="916"/>
    </location>
</feature>
<feature type="region of interest" description="Disordered" evidence="2">
    <location>
        <begin position="715"/>
        <end position="748"/>
    </location>
</feature>
<feature type="compositionally biased region" description="Low complexity" evidence="2">
    <location>
        <begin position="412"/>
        <end position="426"/>
    </location>
</feature>
<dbReference type="Gene3D" id="2.130.10.10">
    <property type="entry name" value="YVTN repeat-like/Quinoprotein amine dehydrogenase"/>
    <property type="match status" value="1"/>
</dbReference>
<dbReference type="PANTHER" id="PTHR14662">
    <property type="entry name" value="PARTNER AND LOCALIZER OF BRCA2"/>
    <property type="match status" value="1"/>
</dbReference>
<reference evidence="4" key="1">
    <citation type="submission" date="2021-05" db="EMBL/GenBank/DDBJ databases">
        <authorList>
            <person name="Tigano A."/>
        </authorList>
    </citation>
    <scope>NUCLEOTIDE SEQUENCE</scope>
</reference>
<dbReference type="InterPro" id="IPR036322">
    <property type="entry name" value="WD40_repeat_dom_sf"/>
</dbReference>
<feature type="region of interest" description="Disordered" evidence="2">
    <location>
        <begin position="631"/>
        <end position="681"/>
    </location>
</feature>
<dbReference type="InterPro" id="IPR031920">
    <property type="entry name" value="PALB2_WD40"/>
</dbReference>
<accession>A0A8S4B3J4</accession>
<feature type="coiled-coil region" evidence="1">
    <location>
        <begin position="24"/>
        <end position="51"/>
    </location>
</feature>
<feature type="region of interest" description="Disordered" evidence="2">
    <location>
        <begin position="384"/>
        <end position="540"/>
    </location>
</feature>
<feature type="domain" description="Partner and localiser of BRCA2 WD40" evidence="3">
    <location>
        <begin position="999"/>
        <end position="1338"/>
    </location>
</feature>
<dbReference type="OrthoDB" id="9936560at2759"/>
<dbReference type="GO" id="GO:0000724">
    <property type="term" value="P:double-strand break repair via homologous recombination"/>
    <property type="evidence" value="ECO:0007669"/>
    <property type="project" value="InterPro"/>
</dbReference>
<gene>
    <name evidence="4" type="ORF">MMEN_LOCUS12378</name>
</gene>
<evidence type="ECO:0000259" key="3">
    <source>
        <dbReference type="Pfam" id="PF16756"/>
    </source>
</evidence>
<organism evidence="4 5">
    <name type="scientific">Menidia menidia</name>
    <name type="common">Atlantic silverside</name>
    <dbReference type="NCBI Taxonomy" id="238744"/>
    <lineage>
        <taxon>Eukaryota</taxon>
        <taxon>Metazoa</taxon>
        <taxon>Chordata</taxon>
        <taxon>Craniata</taxon>
        <taxon>Vertebrata</taxon>
        <taxon>Euteleostomi</taxon>
        <taxon>Actinopterygii</taxon>
        <taxon>Neopterygii</taxon>
        <taxon>Teleostei</taxon>
        <taxon>Neoteleostei</taxon>
        <taxon>Acanthomorphata</taxon>
        <taxon>Ovalentaria</taxon>
        <taxon>Atherinomorphae</taxon>
        <taxon>Atheriniformes</taxon>
        <taxon>Atherinopsidae</taxon>
        <taxon>Menidiinae</taxon>
        <taxon>Menidia</taxon>
    </lineage>
</organism>
<feature type="compositionally biased region" description="Polar residues" evidence="2">
    <location>
        <begin position="733"/>
        <end position="743"/>
    </location>
</feature>
<dbReference type="GO" id="GO:0005654">
    <property type="term" value="C:nucleoplasm"/>
    <property type="evidence" value="ECO:0007669"/>
    <property type="project" value="TreeGrafter"/>
</dbReference>
<dbReference type="InterPro" id="IPR015943">
    <property type="entry name" value="WD40/YVTN_repeat-like_dom_sf"/>
</dbReference>
<dbReference type="SUPFAM" id="SSF50978">
    <property type="entry name" value="WD40 repeat-like"/>
    <property type="match status" value="1"/>
</dbReference>
<feature type="region of interest" description="Disordered" evidence="2">
    <location>
        <begin position="791"/>
        <end position="848"/>
    </location>
</feature>
<dbReference type="GO" id="GO:0003677">
    <property type="term" value="F:DNA binding"/>
    <property type="evidence" value="ECO:0007669"/>
    <property type="project" value="InterPro"/>
</dbReference>
<feature type="compositionally biased region" description="Basic and acidic residues" evidence="2">
    <location>
        <begin position="270"/>
        <end position="337"/>
    </location>
</feature>
<proteinExistence type="predicted"/>
<feature type="region of interest" description="Disordered" evidence="2">
    <location>
        <begin position="59"/>
        <end position="110"/>
    </location>
</feature>
<feature type="region of interest" description="Disordered" evidence="2">
    <location>
        <begin position="905"/>
        <end position="937"/>
    </location>
</feature>